<evidence type="ECO:0000256" key="6">
    <source>
        <dbReference type="ARBA" id="ARBA00022705"/>
    </source>
</evidence>
<evidence type="ECO:0000259" key="11">
    <source>
        <dbReference type="Pfam" id="PF02767"/>
    </source>
</evidence>
<dbReference type="GO" id="GO:0003887">
    <property type="term" value="F:DNA-directed DNA polymerase activity"/>
    <property type="evidence" value="ECO:0007669"/>
    <property type="project" value="UniProtKB-UniRule"/>
</dbReference>
<evidence type="ECO:0000256" key="4">
    <source>
        <dbReference type="ARBA" id="ARBA00022679"/>
    </source>
</evidence>
<dbReference type="CDD" id="cd00140">
    <property type="entry name" value="beta_clamp"/>
    <property type="match status" value="1"/>
</dbReference>
<name>A0A2M7AVY2_9BACT</name>
<comment type="function">
    <text evidence="9">Confers DNA tethering and processivity to DNA polymerases and other proteins. Acts as a clamp, forming a ring around DNA (a reaction catalyzed by the clamp-loading complex) which diffuses in an ATP-independent manner freely and bidirectionally along dsDNA. Initially characterized for its ability to contact the catalytic subunit of DNA polymerase III (Pol III), a complex, multichain enzyme responsible for most of the replicative synthesis in bacteria; Pol III exhibits 3'-5' exonuclease proofreading activity. The beta chain is required for initiation of replication as well as for processivity of DNA replication.</text>
</comment>
<keyword evidence="6 9" id="KW-0235">DNA replication</keyword>
<evidence type="ECO:0000259" key="10">
    <source>
        <dbReference type="Pfam" id="PF00712"/>
    </source>
</evidence>
<comment type="caution">
    <text evidence="13">The sequence shown here is derived from an EMBL/GenBank/DDBJ whole genome shotgun (WGS) entry which is preliminary data.</text>
</comment>
<dbReference type="InterPro" id="IPR022635">
    <property type="entry name" value="DNA_polIII_beta_C"/>
</dbReference>
<dbReference type="PIRSF" id="PIRSF000804">
    <property type="entry name" value="DNA_pol_III_b"/>
    <property type="match status" value="1"/>
</dbReference>
<evidence type="ECO:0000256" key="9">
    <source>
        <dbReference type="PIRNR" id="PIRNR000804"/>
    </source>
</evidence>
<dbReference type="GO" id="GO:0005737">
    <property type="term" value="C:cytoplasm"/>
    <property type="evidence" value="ECO:0007669"/>
    <property type="project" value="UniProtKB-SubCell"/>
</dbReference>
<feature type="domain" description="DNA polymerase III beta sliding clamp N-terminal" evidence="10">
    <location>
        <begin position="1"/>
        <end position="119"/>
    </location>
</feature>
<dbReference type="Pfam" id="PF02768">
    <property type="entry name" value="DNA_pol3_beta_3"/>
    <property type="match status" value="1"/>
</dbReference>
<dbReference type="InterPro" id="IPR046938">
    <property type="entry name" value="DNA_clamp_sf"/>
</dbReference>
<dbReference type="PANTHER" id="PTHR30478:SF0">
    <property type="entry name" value="BETA SLIDING CLAMP"/>
    <property type="match status" value="1"/>
</dbReference>
<evidence type="ECO:0000313" key="14">
    <source>
        <dbReference type="Proteomes" id="UP000228775"/>
    </source>
</evidence>
<gene>
    <name evidence="13" type="primary">dnaN</name>
    <name evidence="13" type="ORF">COS76_04325</name>
</gene>
<dbReference type="Proteomes" id="UP000228775">
    <property type="component" value="Unassembled WGS sequence"/>
</dbReference>
<dbReference type="Gene3D" id="3.10.150.10">
    <property type="entry name" value="DNA Polymerase III, subunit A, domain 2"/>
    <property type="match status" value="1"/>
</dbReference>
<evidence type="ECO:0000256" key="3">
    <source>
        <dbReference type="ARBA" id="ARBA00022490"/>
    </source>
</evidence>
<keyword evidence="7 9" id="KW-0239">DNA-directed DNA polymerase</keyword>
<organism evidence="13 14">
    <name type="scientific">Candidatus Portnoybacteria bacterium CG06_land_8_20_14_3_00_39_12</name>
    <dbReference type="NCBI Taxonomy" id="1974809"/>
    <lineage>
        <taxon>Bacteria</taxon>
        <taxon>Candidatus Portnoyibacteriota</taxon>
    </lineage>
</organism>
<dbReference type="NCBIfam" id="TIGR00663">
    <property type="entry name" value="dnan"/>
    <property type="match status" value="1"/>
</dbReference>
<dbReference type="Pfam" id="PF00712">
    <property type="entry name" value="DNA_pol3_beta"/>
    <property type="match status" value="1"/>
</dbReference>
<accession>A0A2M7AVY2</accession>
<dbReference type="InterPro" id="IPR022637">
    <property type="entry name" value="DNA_polIII_beta_cen"/>
</dbReference>
<dbReference type="GO" id="GO:0009360">
    <property type="term" value="C:DNA polymerase III complex"/>
    <property type="evidence" value="ECO:0007669"/>
    <property type="project" value="InterPro"/>
</dbReference>
<dbReference type="GO" id="GO:0003677">
    <property type="term" value="F:DNA binding"/>
    <property type="evidence" value="ECO:0007669"/>
    <property type="project" value="UniProtKB-UniRule"/>
</dbReference>
<keyword evidence="8" id="KW-0238">DNA-binding</keyword>
<evidence type="ECO:0000259" key="12">
    <source>
        <dbReference type="Pfam" id="PF02768"/>
    </source>
</evidence>
<dbReference type="GO" id="GO:0006271">
    <property type="term" value="P:DNA strand elongation involved in DNA replication"/>
    <property type="evidence" value="ECO:0007669"/>
    <property type="project" value="TreeGrafter"/>
</dbReference>
<dbReference type="Pfam" id="PF02767">
    <property type="entry name" value="DNA_pol3_beta_2"/>
    <property type="match status" value="1"/>
</dbReference>
<comment type="similarity">
    <text evidence="2 9">Belongs to the beta sliding clamp family.</text>
</comment>
<evidence type="ECO:0000256" key="8">
    <source>
        <dbReference type="ARBA" id="ARBA00023125"/>
    </source>
</evidence>
<dbReference type="AlphaFoldDB" id="A0A2M7AVY2"/>
<proteinExistence type="inferred from homology"/>
<dbReference type="InterPro" id="IPR001001">
    <property type="entry name" value="DNA_polIII_beta"/>
</dbReference>
<evidence type="ECO:0000256" key="5">
    <source>
        <dbReference type="ARBA" id="ARBA00022695"/>
    </source>
</evidence>
<comment type="subcellular location">
    <subcellularLocation>
        <location evidence="1 9">Cytoplasm</location>
    </subcellularLocation>
</comment>
<evidence type="ECO:0000256" key="1">
    <source>
        <dbReference type="ARBA" id="ARBA00004496"/>
    </source>
</evidence>
<dbReference type="SMART" id="SM00480">
    <property type="entry name" value="POL3Bc"/>
    <property type="match status" value="1"/>
</dbReference>
<keyword evidence="5 9" id="KW-0548">Nucleotidyltransferase</keyword>
<feature type="domain" description="DNA polymerase III beta sliding clamp C-terminal" evidence="12">
    <location>
        <begin position="247"/>
        <end position="366"/>
    </location>
</feature>
<protein>
    <recommendedName>
        <fullName evidence="9">Beta sliding clamp</fullName>
    </recommendedName>
</protein>
<evidence type="ECO:0000256" key="7">
    <source>
        <dbReference type="ARBA" id="ARBA00022932"/>
    </source>
</evidence>
<keyword evidence="3 9" id="KW-0963">Cytoplasm</keyword>
<reference evidence="14" key="1">
    <citation type="submission" date="2017-09" db="EMBL/GenBank/DDBJ databases">
        <title>Depth-based differentiation of microbial function through sediment-hosted aquifers and enrichment of novel symbionts in the deep terrestrial subsurface.</title>
        <authorList>
            <person name="Probst A.J."/>
            <person name="Ladd B."/>
            <person name="Jarett J.K."/>
            <person name="Geller-Mcgrath D.E."/>
            <person name="Sieber C.M.K."/>
            <person name="Emerson J.B."/>
            <person name="Anantharaman K."/>
            <person name="Thomas B.C."/>
            <person name="Malmstrom R."/>
            <person name="Stieglmeier M."/>
            <person name="Klingl A."/>
            <person name="Woyke T."/>
            <person name="Ryan C.M."/>
            <person name="Banfield J.F."/>
        </authorList>
    </citation>
    <scope>NUCLEOTIDE SEQUENCE [LARGE SCALE GENOMIC DNA]</scope>
</reference>
<dbReference type="InterPro" id="IPR022634">
    <property type="entry name" value="DNA_polIII_beta_N"/>
</dbReference>
<dbReference type="GO" id="GO:0008408">
    <property type="term" value="F:3'-5' exonuclease activity"/>
    <property type="evidence" value="ECO:0007669"/>
    <property type="project" value="InterPro"/>
</dbReference>
<dbReference type="PANTHER" id="PTHR30478">
    <property type="entry name" value="DNA POLYMERASE III SUBUNIT BETA"/>
    <property type="match status" value="1"/>
</dbReference>
<dbReference type="Gene3D" id="3.70.10.10">
    <property type="match status" value="1"/>
</dbReference>
<feature type="domain" description="DNA polymerase III beta sliding clamp central" evidence="11">
    <location>
        <begin position="135"/>
        <end position="244"/>
    </location>
</feature>
<dbReference type="SUPFAM" id="SSF55979">
    <property type="entry name" value="DNA clamp"/>
    <property type="match status" value="3"/>
</dbReference>
<comment type="subunit">
    <text evidence="9">Forms a ring-shaped head-to-tail homodimer around DNA.</text>
</comment>
<keyword evidence="4 9" id="KW-0808">Transferase</keyword>
<sequence>MKVVCLQENLKNSLGFVQGIVGHHLTLPILNNVLLQADKTNLQIVATNLEMAMVIDLVAKVETNGSLTVPARLMVNLISSLKEKRITLESRPNNNLFIKTQNYQANLRGLVSKDFPLVPKVDRQYSFKVAAAAFKIGLASVINSVALTETRPEISGVLFVVSQNELKIVSTDSFRLAEKRVKIEGRVNAEFSQVIIPAKTIQELIKVLSVTEKEVEVVVSESQILFNCHNVKLISRLIEGAYPDYQAIIPNDFQTQVVLDKKEFLEMVKVASLFSSKINDITVMVDPEKSQVEISAQNIDVGENQVNLNAEISGQAVKVVCNYRYLLEGLSNILSPRVFLGFNGSAQAFVMKPIQQKSYLYLIMPLNQ</sequence>
<dbReference type="EMBL" id="PEVY01000090">
    <property type="protein sequence ID" value="PIU74777.1"/>
    <property type="molecule type" value="Genomic_DNA"/>
</dbReference>
<evidence type="ECO:0000256" key="2">
    <source>
        <dbReference type="ARBA" id="ARBA00010752"/>
    </source>
</evidence>
<evidence type="ECO:0000313" key="13">
    <source>
        <dbReference type="EMBL" id="PIU74777.1"/>
    </source>
</evidence>